<evidence type="ECO:0000256" key="1">
    <source>
        <dbReference type="SAM" id="SignalP"/>
    </source>
</evidence>
<evidence type="ECO:0000313" key="2">
    <source>
        <dbReference type="EMBL" id="KAG9246155.1"/>
    </source>
</evidence>
<keyword evidence="1" id="KW-0732">Signal</keyword>
<feature type="signal peptide" evidence="1">
    <location>
        <begin position="1"/>
        <end position="18"/>
    </location>
</feature>
<accession>A0A9P7Z723</accession>
<feature type="chain" id="PRO_5040351002" evidence="1">
    <location>
        <begin position="19"/>
        <end position="158"/>
    </location>
</feature>
<keyword evidence="3" id="KW-1185">Reference proteome</keyword>
<organism evidence="2 3">
    <name type="scientific">Calycina marina</name>
    <dbReference type="NCBI Taxonomy" id="1763456"/>
    <lineage>
        <taxon>Eukaryota</taxon>
        <taxon>Fungi</taxon>
        <taxon>Dikarya</taxon>
        <taxon>Ascomycota</taxon>
        <taxon>Pezizomycotina</taxon>
        <taxon>Leotiomycetes</taxon>
        <taxon>Helotiales</taxon>
        <taxon>Pezizellaceae</taxon>
        <taxon>Calycina</taxon>
    </lineage>
</organism>
<evidence type="ECO:0000313" key="3">
    <source>
        <dbReference type="Proteomes" id="UP000887226"/>
    </source>
</evidence>
<sequence>MRLLISCCVLSLYQFSASWTRLLYHSSEPLTRPLIPQFHPHHSPNLFSHLNNKAISQACLTVPKLDIDNIKTSLIVTEFGTCRASIQERPDDFETRRDKISACTPTTDHHQRSKGSLTPLEPSFAIVLRLSPISFFRRRRGSFGTTAAVGALLSLSLS</sequence>
<name>A0A9P7Z723_9HELO</name>
<reference evidence="2" key="1">
    <citation type="journal article" date="2021" name="IMA Fungus">
        <title>Genomic characterization of three marine fungi, including Emericellopsis atlantica sp. nov. with signatures of a generalist lifestyle and marine biomass degradation.</title>
        <authorList>
            <person name="Hagestad O.C."/>
            <person name="Hou L."/>
            <person name="Andersen J.H."/>
            <person name="Hansen E.H."/>
            <person name="Altermark B."/>
            <person name="Li C."/>
            <person name="Kuhnert E."/>
            <person name="Cox R.J."/>
            <person name="Crous P.W."/>
            <person name="Spatafora J.W."/>
            <person name="Lail K."/>
            <person name="Amirebrahimi M."/>
            <person name="Lipzen A."/>
            <person name="Pangilinan J."/>
            <person name="Andreopoulos W."/>
            <person name="Hayes R.D."/>
            <person name="Ng V."/>
            <person name="Grigoriev I.V."/>
            <person name="Jackson S.A."/>
            <person name="Sutton T.D.S."/>
            <person name="Dobson A.D.W."/>
            <person name="Rama T."/>
        </authorList>
    </citation>
    <scope>NUCLEOTIDE SEQUENCE</scope>
    <source>
        <strain evidence="2">TRa3180A</strain>
    </source>
</reference>
<dbReference type="EMBL" id="MU253815">
    <property type="protein sequence ID" value="KAG9246155.1"/>
    <property type="molecule type" value="Genomic_DNA"/>
</dbReference>
<gene>
    <name evidence="2" type="ORF">BJ878DRAFT_307419</name>
</gene>
<dbReference type="Proteomes" id="UP000887226">
    <property type="component" value="Unassembled WGS sequence"/>
</dbReference>
<proteinExistence type="predicted"/>
<protein>
    <submittedName>
        <fullName evidence="2">Uncharacterized protein</fullName>
    </submittedName>
</protein>
<comment type="caution">
    <text evidence="2">The sequence shown here is derived from an EMBL/GenBank/DDBJ whole genome shotgun (WGS) entry which is preliminary data.</text>
</comment>
<dbReference type="AlphaFoldDB" id="A0A9P7Z723"/>